<name>A0AAU7ZAQ1_9BACT</name>
<feature type="region of interest" description="Disordered" evidence="1">
    <location>
        <begin position="31"/>
        <end position="74"/>
    </location>
</feature>
<dbReference type="AlphaFoldDB" id="A0AAU7ZAQ1"/>
<gene>
    <name evidence="2" type="ORF">RBB75_14100</name>
</gene>
<evidence type="ECO:0000256" key="1">
    <source>
        <dbReference type="SAM" id="MobiDB-lite"/>
    </source>
</evidence>
<protein>
    <submittedName>
        <fullName evidence="2">Uncharacterized protein</fullName>
    </submittedName>
</protein>
<dbReference type="KEGG" id="temp:RBB75_14100"/>
<proteinExistence type="predicted"/>
<evidence type="ECO:0000313" key="2">
    <source>
        <dbReference type="EMBL" id="XCB25569.1"/>
    </source>
</evidence>
<accession>A0AAU7ZAQ1</accession>
<dbReference type="EMBL" id="CP132932">
    <property type="protein sequence ID" value="XCB25569.1"/>
    <property type="molecule type" value="Genomic_DNA"/>
</dbReference>
<feature type="compositionally biased region" description="Low complexity" evidence="1">
    <location>
        <begin position="53"/>
        <end position="70"/>
    </location>
</feature>
<reference evidence="2" key="1">
    <citation type="submission" date="2023-08" db="EMBL/GenBank/DDBJ databases">
        <authorList>
            <person name="Messyasz A."/>
            <person name="Mannisto M.K."/>
            <person name="Kerkhof L.J."/>
            <person name="Haggblom M."/>
        </authorList>
    </citation>
    <scope>NUCLEOTIDE SEQUENCE</scope>
    <source>
        <strain evidence="2">M8UP23</strain>
    </source>
</reference>
<reference evidence="2" key="2">
    <citation type="journal article" date="2024" name="Environ. Microbiol.">
        <title>Genome analysis and description of Tunturibacter gen. nov. expands the diversity of Terriglobia in tundra soils.</title>
        <authorList>
            <person name="Messyasz A."/>
            <person name="Mannisto M.K."/>
            <person name="Kerkhof L.J."/>
            <person name="Haggblom M.M."/>
        </authorList>
    </citation>
    <scope>NUCLEOTIDE SEQUENCE</scope>
    <source>
        <strain evidence="2">M8UP23</strain>
    </source>
</reference>
<organism evidence="2">
    <name type="scientific">Tunturiibacter empetritectus</name>
    <dbReference type="NCBI Taxonomy" id="3069691"/>
    <lineage>
        <taxon>Bacteria</taxon>
        <taxon>Pseudomonadati</taxon>
        <taxon>Acidobacteriota</taxon>
        <taxon>Terriglobia</taxon>
        <taxon>Terriglobales</taxon>
        <taxon>Acidobacteriaceae</taxon>
        <taxon>Tunturiibacter</taxon>
    </lineage>
</organism>
<dbReference type="RefSeq" id="WP_353068451.1">
    <property type="nucleotide sequence ID" value="NZ_CP132932.1"/>
</dbReference>
<sequence length="343" mass="37536">MVVEARRVLVLLAGMGLMGLPEWSALPLQGQAGSVTQPSGADPALRQPAPQEPVQSVAPSAAATPSDPASENVAGERSLPDVAALMHDVETNQRAAEAIEKDYLYRSLVTEQQLDSHGGLKKTETREFEVFWENGVPVGRLVKKDGKELSAEEQKKENERIDKDSEKAKERRQKADEEGKESDARGHELMTASRALELGSFTNPRRVQLNGRDTIVADYAGDPKAKTRTKFEEVVRDMMGTVWVDEQDRVLVKAEGHFVNNFKIGGGLVANIQKGTSFGMEQRKVNGEVWLPARFEGQGSARALLFLGFNGRVEAVESDYRKFKATSKIVPVESPGTPASVPK</sequence>
<feature type="region of interest" description="Disordered" evidence="1">
    <location>
        <begin position="146"/>
        <end position="187"/>
    </location>
</feature>